<keyword evidence="2" id="KW-1185">Reference proteome</keyword>
<dbReference type="Proteomes" id="UP000250078">
    <property type="component" value="Unassembled WGS sequence"/>
</dbReference>
<name>A0ACC8EKK0_9PEZI</name>
<evidence type="ECO:0000313" key="2">
    <source>
        <dbReference type="Proteomes" id="UP000250078"/>
    </source>
</evidence>
<gene>
    <name evidence="1" type="ORF">K441DRAFT_32377</name>
</gene>
<sequence>MAPYTPLALITSYSFLLAAALVAVLAITLRLLALFPPHRLPPPQRRIGTPTRLLVVLGSGGHTAEMLAALRDLDPRKYTHRTYVISSGDAFSAEKAVEFEKKLELKGVAKQPDQRADTNGQMQKCSSTLQTSTRVADAAPAGTGSYDIAIVPRARRIHQSLLSTPFSALRCLWACFDILRAPSITTTVPLPKWSAAELYNYPDLIITNGPATAVIIILASLILRFFDVKGANSRGKMRTMYLESWARVKRLSLSGKLLVRIVDRFLVQWEGLQGVGGRGEFLGVLV</sequence>
<dbReference type="EMBL" id="KV748285">
    <property type="protein sequence ID" value="OCK86806.1"/>
    <property type="molecule type" value="Genomic_DNA"/>
</dbReference>
<protein>
    <submittedName>
        <fullName evidence="1">Oligosaccharide biosynthesis protein Alg14 like protein</fullName>
    </submittedName>
</protein>
<reference evidence="1 2" key="1">
    <citation type="journal article" date="2016" name="Nat. Commun.">
        <title>Ectomycorrhizal ecology is imprinted in the genome of the dominant symbiotic fungus Cenococcum geophilum.</title>
        <authorList>
            <consortium name="DOE Joint Genome Institute"/>
            <person name="Peter M."/>
            <person name="Kohler A."/>
            <person name="Ohm R.A."/>
            <person name="Kuo A."/>
            <person name="Krutzmann J."/>
            <person name="Morin E."/>
            <person name="Arend M."/>
            <person name="Barry K.W."/>
            <person name="Binder M."/>
            <person name="Choi C."/>
            <person name="Clum A."/>
            <person name="Copeland A."/>
            <person name="Grisel N."/>
            <person name="Haridas S."/>
            <person name="Kipfer T."/>
            <person name="LaButti K."/>
            <person name="Lindquist E."/>
            <person name="Lipzen A."/>
            <person name="Maire R."/>
            <person name="Meier B."/>
            <person name="Mihaltcheva S."/>
            <person name="Molinier V."/>
            <person name="Murat C."/>
            <person name="Poggeler S."/>
            <person name="Quandt C.A."/>
            <person name="Sperisen C."/>
            <person name="Tritt A."/>
            <person name="Tisserant E."/>
            <person name="Crous P.W."/>
            <person name="Henrissat B."/>
            <person name="Nehls U."/>
            <person name="Egli S."/>
            <person name="Spatafora J.W."/>
            <person name="Grigoriev I.V."/>
            <person name="Martin F.M."/>
        </authorList>
    </citation>
    <scope>NUCLEOTIDE SEQUENCE [LARGE SCALE GENOMIC DNA]</scope>
    <source>
        <strain evidence="1 2">1.58</strain>
    </source>
</reference>
<proteinExistence type="predicted"/>
<evidence type="ECO:0000313" key="1">
    <source>
        <dbReference type="EMBL" id="OCK86806.1"/>
    </source>
</evidence>
<organism evidence="1 2">
    <name type="scientific">Cenococcum geophilum 1.58</name>
    <dbReference type="NCBI Taxonomy" id="794803"/>
    <lineage>
        <taxon>Eukaryota</taxon>
        <taxon>Fungi</taxon>
        <taxon>Dikarya</taxon>
        <taxon>Ascomycota</taxon>
        <taxon>Pezizomycotina</taxon>
        <taxon>Dothideomycetes</taxon>
        <taxon>Pleosporomycetidae</taxon>
        <taxon>Gloniales</taxon>
        <taxon>Gloniaceae</taxon>
        <taxon>Cenococcum</taxon>
    </lineage>
</organism>
<accession>A0ACC8EKK0</accession>